<evidence type="ECO:0000313" key="5">
    <source>
        <dbReference type="EMBL" id="CAL4766950.1"/>
    </source>
</evidence>
<reference evidence="3" key="1">
    <citation type="submission" date="2022-10" db="EMBL/GenBank/DDBJ databases">
        <authorList>
            <person name="Chen Y."/>
            <person name="Dougan E. K."/>
            <person name="Chan C."/>
            <person name="Rhodes N."/>
            <person name="Thang M."/>
        </authorList>
    </citation>
    <scope>NUCLEOTIDE SEQUENCE</scope>
</reference>
<name>A0A9P1FKN2_9DINO</name>
<dbReference type="AlphaFoldDB" id="A0A9P1FKN2"/>
<dbReference type="EMBL" id="CAMXCT030000502">
    <property type="protein sequence ID" value="CAL4766950.1"/>
    <property type="molecule type" value="Genomic_DNA"/>
</dbReference>
<dbReference type="EMBL" id="CAMXCT020000502">
    <property type="protein sequence ID" value="CAL1133013.1"/>
    <property type="molecule type" value="Genomic_DNA"/>
</dbReference>
<feature type="compositionally biased region" description="Polar residues" evidence="2">
    <location>
        <begin position="376"/>
        <end position="388"/>
    </location>
</feature>
<dbReference type="Gene3D" id="1.20.58.1520">
    <property type="match status" value="1"/>
</dbReference>
<dbReference type="EMBL" id="CAMXCT010000502">
    <property type="protein sequence ID" value="CAI3979638.1"/>
    <property type="molecule type" value="Genomic_DNA"/>
</dbReference>
<reference evidence="4" key="2">
    <citation type="submission" date="2024-04" db="EMBL/GenBank/DDBJ databases">
        <authorList>
            <person name="Chen Y."/>
            <person name="Shah S."/>
            <person name="Dougan E. K."/>
            <person name="Thang M."/>
            <person name="Chan C."/>
        </authorList>
    </citation>
    <scope>NUCLEOTIDE SEQUENCE [LARGE SCALE GENOMIC DNA]</scope>
</reference>
<evidence type="ECO:0000313" key="3">
    <source>
        <dbReference type="EMBL" id="CAI3979638.1"/>
    </source>
</evidence>
<evidence type="ECO:0000313" key="4">
    <source>
        <dbReference type="EMBL" id="CAL1133013.1"/>
    </source>
</evidence>
<proteinExistence type="predicted"/>
<gene>
    <name evidence="3" type="ORF">C1SCF055_LOCUS7575</name>
</gene>
<feature type="coiled-coil region" evidence="1">
    <location>
        <begin position="117"/>
        <end position="144"/>
    </location>
</feature>
<evidence type="ECO:0000313" key="6">
    <source>
        <dbReference type="Proteomes" id="UP001152797"/>
    </source>
</evidence>
<dbReference type="OrthoDB" id="421891at2759"/>
<feature type="region of interest" description="Disordered" evidence="2">
    <location>
        <begin position="360"/>
        <end position="422"/>
    </location>
</feature>
<dbReference type="Pfam" id="PF03999">
    <property type="entry name" value="MAP65_ASE1"/>
    <property type="match status" value="1"/>
</dbReference>
<feature type="compositionally biased region" description="Basic residues" evidence="2">
    <location>
        <begin position="411"/>
        <end position="422"/>
    </location>
</feature>
<feature type="compositionally biased region" description="Basic and acidic residues" evidence="2">
    <location>
        <begin position="18"/>
        <end position="27"/>
    </location>
</feature>
<accession>A0A9P1FKN2</accession>
<comment type="caution">
    <text evidence="3">The sequence shown here is derived from an EMBL/GenBank/DDBJ whole genome shotgun (WGS) entry which is preliminary data.</text>
</comment>
<evidence type="ECO:0000256" key="1">
    <source>
        <dbReference type="SAM" id="Coils"/>
    </source>
</evidence>
<dbReference type="Proteomes" id="UP001152797">
    <property type="component" value="Unassembled WGS sequence"/>
</dbReference>
<keyword evidence="1" id="KW-0175">Coiled coil</keyword>
<organism evidence="3">
    <name type="scientific">Cladocopium goreaui</name>
    <dbReference type="NCBI Taxonomy" id="2562237"/>
    <lineage>
        <taxon>Eukaryota</taxon>
        <taxon>Sar</taxon>
        <taxon>Alveolata</taxon>
        <taxon>Dinophyceae</taxon>
        <taxon>Suessiales</taxon>
        <taxon>Symbiodiniaceae</taxon>
        <taxon>Cladocopium</taxon>
    </lineage>
</organism>
<protein>
    <submittedName>
        <fullName evidence="5">Ankyrin repeat domain-containing protein 17</fullName>
    </submittedName>
</protein>
<keyword evidence="6" id="KW-1185">Reference proteome</keyword>
<feature type="region of interest" description="Disordered" evidence="2">
    <location>
        <begin position="1"/>
        <end position="31"/>
    </location>
</feature>
<evidence type="ECO:0000256" key="2">
    <source>
        <dbReference type="SAM" id="MobiDB-lite"/>
    </source>
</evidence>
<sequence length="458" mass="51583">MGLDPSQLADFENLSPEELQKEAEKRKQQVQQQLEELAMAMGVDVADLPQDGDLGAMAAKLKELQKDMSDLKDRTLENARRCKEIWDELRLGPTLPRDAAAEHLSLARSAVVNAAMAAQVRRSLEAWEAQRESSRKEAELLHEQIRGHAVDADAEAFLTEHAGLHQEDLESCRVKLQDLKEACRAAEKPLRQHLRQLYHKTGCDTKDLEQLFRAVEDETTARARRMQLENELRRMEDYAESISVILGQREELKALVLAGESFERAAQAGEGRWVGSSKHFLEEEKFRKRFLRQYPQLRDQLIESIEHWEEGNSRTFSHKGIPLGDRLRSLREHEAVLASAKGDLSIMGILLQALGIDQDAQTGRPQPSKDKGGLKTPQSVSSIASLQSPKVGAKAPRLPALGKSNSESALKPRRSPSLKRKAMKREQCWDLAKLGIEIPEKPRIVLSLSWPLWNMTGT</sequence>